<dbReference type="PANTHER" id="PTHR10720">
    <property type="entry name" value="HEME OXYGENASE"/>
    <property type="match status" value="1"/>
</dbReference>
<dbReference type="InterPro" id="IPR002051">
    <property type="entry name" value="Haem_Oase"/>
</dbReference>
<dbReference type="CDD" id="cd19165">
    <property type="entry name" value="HemeO"/>
    <property type="match status" value="1"/>
</dbReference>
<dbReference type="PIRSF" id="PIRSF000343">
    <property type="entry name" value="Haem_Oase"/>
    <property type="match status" value="1"/>
</dbReference>
<keyword evidence="7" id="KW-1185">Reference proteome</keyword>
<name>A0A1L0BYE0_9ASCO</name>
<dbReference type="GO" id="GO:0004392">
    <property type="term" value="F:heme oxygenase (decyclizing) activity"/>
    <property type="evidence" value="ECO:0007669"/>
    <property type="project" value="InterPro"/>
</dbReference>
<dbReference type="GO" id="GO:0046872">
    <property type="term" value="F:metal ion binding"/>
    <property type="evidence" value="ECO:0007669"/>
    <property type="project" value="UniProtKB-KW"/>
</dbReference>
<organism evidence="6 7">
    <name type="scientific">Sungouiella intermedia</name>
    <dbReference type="NCBI Taxonomy" id="45354"/>
    <lineage>
        <taxon>Eukaryota</taxon>
        <taxon>Fungi</taxon>
        <taxon>Dikarya</taxon>
        <taxon>Ascomycota</taxon>
        <taxon>Saccharomycotina</taxon>
        <taxon>Pichiomycetes</taxon>
        <taxon>Metschnikowiaceae</taxon>
        <taxon>Sungouiella</taxon>
    </lineage>
</organism>
<accession>A0A1L0BYE0</accession>
<keyword evidence="2 4" id="KW-0479">Metal-binding</keyword>
<keyword evidence="5" id="KW-0472">Membrane</keyword>
<evidence type="ECO:0000256" key="3">
    <source>
        <dbReference type="ARBA" id="ARBA00023004"/>
    </source>
</evidence>
<keyword evidence="1" id="KW-0349">Heme</keyword>
<keyword evidence="5" id="KW-0812">Transmembrane</keyword>
<reference evidence="6 7" key="1">
    <citation type="submission" date="2016-10" db="EMBL/GenBank/DDBJ databases">
        <authorList>
            <person name="de Groot N.N."/>
        </authorList>
    </citation>
    <scope>NUCLEOTIDE SEQUENCE [LARGE SCALE GENOMIC DNA]</scope>
    <source>
        <strain evidence="6 7">CBS 141442</strain>
    </source>
</reference>
<evidence type="ECO:0000256" key="5">
    <source>
        <dbReference type="SAM" id="Phobius"/>
    </source>
</evidence>
<feature type="transmembrane region" description="Helical" evidence="5">
    <location>
        <begin position="257"/>
        <end position="281"/>
    </location>
</feature>
<dbReference type="OrthoDB" id="652091at2759"/>
<evidence type="ECO:0000256" key="2">
    <source>
        <dbReference type="ARBA" id="ARBA00022723"/>
    </source>
</evidence>
<gene>
    <name evidence="6" type="ORF">SAMEA4029010_CIC11G00000004105</name>
</gene>
<dbReference type="Gene3D" id="1.20.910.10">
    <property type="entry name" value="Heme oxygenase-like"/>
    <property type="match status" value="1"/>
</dbReference>
<evidence type="ECO:0000313" key="6">
    <source>
        <dbReference type="EMBL" id="SGZ55410.1"/>
    </source>
</evidence>
<evidence type="ECO:0000256" key="1">
    <source>
        <dbReference type="ARBA" id="ARBA00022617"/>
    </source>
</evidence>
<dbReference type="SUPFAM" id="SSF48613">
    <property type="entry name" value="Heme oxygenase-like"/>
    <property type="match status" value="1"/>
</dbReference>
<protein>
    <submittedName>
        <fullName evidence="6">CIC11C00000004105</fullName>
    </submittedName>
</protein>
<dbReference type="GO" id="GO:0006788">
    <property type="term" value="P:heme oxidation"/>
    <property type="evidence" value="ECO:0007669"/>
    <property type="project" value="InterPro"/>
</dbReference>
<dbReference type="STRING" id="45354.A0A1L0BYE0"/>
<feature type="binding site" description="axial binding residue" evidence="4">
    <location>
        <position position="36"/>
    </location>
    <ligand>
        <name>heme b</name>
        <dbReference type="ChEBI" id="CHEBI:60344"/>
    </ligand>
    <ligandPart>
        <name>Fe</name>
        <dbReference type="ChEBI" id="CHEBI:18248"/>
    </ligandPart>
</feature>
<keyword evidence="3 4" id="KW-0408">Iron</keyword>
<proteinExistence type="predicted"/>
<sequence length="290" mass="33992">MAAATKTQLNQQEIIPQPTDVGALANRINLETRSLHNKIDKLVTLKFAIALRDYKIYRQGLQSFYHVFATVEKCLNEELADPSSEWRDLLSKVWKPEMARLARCEKDLMFYYNNRKEKFMSPIMPAQIEFVNHIQQVCKEKPYILLAYLHVMYLALFAGGRVMRSSISRATGLFPQKDGLKHDDIVKLGTNFFQFAVEDENTFRLLYKRDYELATRNALTEKQKLDIIEESKYIFEQNAKCVIELEHHNLGRIKTKWTYFFVTRGYYVLIFLFLIVTLFALKRVATHILG</sequence>
<keyword evidence="5" id="KW-1133">Transmembrane helix</keyword>
<dbReference type="Proteomes" id="UP000182334">
    <property type="component" value="Chromosome V"/>
</dbReference>
<evidence type="ECO:0000256" key="4">
    <source>
        <dbReference type="PIRSR" id="PIRSR000343-2"/>
    </source>
</evidence>
<dbReference type="InterPro" id="IPR016084">
    <property type="entry name" value="Haem_Oase-like_multi-hlx"/>
</dbReference>
<dbReference type="InterPro" id="IPR016053">
    <property type="entry name" value="Haem_Oase-like"/>
</dbReference>
<dbReference type="PANTHER" id="PTHR10720:SF0">
    <property type="entry name" value="HEME OXYGENASE"/>
    <property type="match status" value="1"/>
</dbReference>
<dbReference type="EMBL" id="LT635760">
    <property type="protein sequence ID" value="SGZ55410.1"/>
    <property type="molecule type" value="Genomic_DNA"/>
</dbReference>
<evidence type="ECO:0000313" key="7">
    <source>
        <dbReference type="Proteomes" id="UP000182334"/>
    </source>
</evidence>
<dbReference type="Pfam" id="PF01126">
    <property type="entry name" value="Heme_oxygenase"/>
    <property type="match status" value="1"/>
</dbReference>
<dbReference type="AlphaFoldDB" id="A0A1L0BYE0"/>